<sequence length="108" mass="12273">MVGYGSVMACPAPLQILTLHKSFSVNSSLSNEVKDFKELMRIASTREVLRRQSSSKYGANVIPRSRSVAIERIDEDKPFDFDEDVVVKTVVFPRSRSYDVSTRRTKML</sequence>
<dbReference type="Proteomes" id="UP000187609">
    <property type="component" value="Unassembled WGS sequence"/>
</dbReference>
<dbReference type="PANTHER" id="PTHR33526">
    <property type="entry name" value="OS07G0123800 PROTEIN"/>
    <property type="match status" value="1"/>
</dbReference>
<proteinExistence type="predicted"/>
<evidence type="ECO:0000313" key="1">
    <source>
        <dbReference type="EMBL" id="OIT06503.1"/>
    </source>
</evidence>
<dbReference type="AlphaFoldDB" id="A0A1J6J9J3"/>
<accession>A0A1J6J9J3</accession>
<gene>
    <name evidence="1" type="ORF">A4A49_54637</name>
</gene>
<evidence type="ECO:0000313" key="2">
    <source>
        <dbReference type="Proteomes" id="UP000187609"/>
    </source>
</evidence>
<comment type="caution">
    <text evidence="1">The sequence shown here is derived from an EMBL/GenBank/DDBJ whole genome shotgun (WGS) entry which is preliminary data.</text>
</comment>
<dbReference type="OMA" id="KPCEFED"/>
<reference evidence="1" key="1">
    <citation type="submission" date="2016-11" db="EMBL/GenBank/DDBJ databases">
        <title>The genome of Nicotiana attenuata.</title>
        <authorList>
            <person name="Xu S."/>
            <person name="Brockmoeller T."/>
            <person name="Gaquerel E."/>
            <person name="Navarro A."/>
            <person name="Kuhl H."/>
            <person name="Gase K."/>
            <person name="Ling Z."/>
            <person name="Zhou W."/>
            <person name="Kreitzer C."/>
            <person name="Stanke M."/>
            <person name="Tang H."/>
            <person name="Lyons E."/>
            <person name="Pandey P."/>
            <person name="Pandey S.P."/>
            <person name="Timmermann B."/>
            <person name="Baldwin I.T."/>
        </authorList>
    </citation>
    <scope>NUCLEOTIDE SEQUENCE [LARGE SCALE GENOMIC DNA]</scope>
    <source>
        <strain evidence="1">UT</strain>
    </source>
</reference>
<dbReference type="PANTHER" id="PTHR33526:SF4">
    <property type="entry name" value="OS07G0123800 PROTEIN"/>
    <property type="match status" value="1"/>
</dbReference>
<keyword evidence="2" id="KW-1185">Reference proteome</keyword>
<dbReference type="Gramene" id="OIT06503">
    <property type="protein sequence ID" value="OIT06503"/>
    <property type="gene ID" value="A4A49_54637"/>
</dbReference>
<name>A0A1J6J9J3_NICAT</name>
<protein>
    <submittedName>
        <fullName evidence="1">Uncharacterized protein</fullName>
    </submittedName>
</protein>
<organism evidence="1 2">
    <name type="scientific">Nicotiana attenuata</name>
    <name type="common">Coyote tobacco</name>
    <dbReference type="NCBI Taxonomy" id="49451"/>
    <lineage>
        <taxon>Eukaryota</taxon>
        <taxon>Viridiplantae</taxon>
        <taxon>Streptophyta</taxon>
        <taxon>Embryophyta</taxon>
        <taxon>Tracheophyta</taxon>
        <taxon>Spermatophyta</taxon>
        <taxon>Magnoliopsida</taxon>
        <taxon>eudicotyledons</taxon>
        <taxon>Gunneridae</taxon>
        <taxon>Pentapetalae</taxon>
        <taxon>asterids</taxon>
        <taxon>lamiids</taxon>
        <taxon>Solanales</taxon>
        <taxon>Solanaceae</taxon>
        <taxon>Nicotianoideae</taxon>
        <taxon>Nicotianeae</taxon>
        <taxon>Nicotiana</taxon>
    </lineage>
</organism>
<dbReference type="EMBL" id="MJEQ01037184">
    <property type="protein sequence ID" value="OIT06503.1"/>
    <property type="molecule type" value="Genomic_DNA"/>
</dbReference>